<feature type="non-terminal residue" evidence="1">
    <location>
        <position position="171"/>
    </location>
</feature>
<dbReference type="Gene3D" id="3.30.2000.40">
    <property type="entry name" value="Myoviridae tail sheath stabiliser"/>
    <property type="match status" value="1"/>
</dbReference>
<accession>A0A383DRA6</accession>
<organism evidence="1">
    <name type="scientific">marine metagenome</name>
    <dbReference type="NCBI Taxonomy" id="408172"/>
    <lineage>
        <taxon>unclassified sequences</taxon>
        <taxon>metagenomes</taxon>
        <taxon>ecological metagenomes</taxon>
    </lineage>
</organism>
<proteinExistence type="predicted"/>
<name>A0A383DRA6_9ZZZZ</name>
<dbReference type="InterPro" id="IPR031997">
    <property type="entry name" value="T4-gp15_tss"/>
</dbReference>
<protein>
    <submittedName>
        <fullName evidence="1">Uncharacterized protein</fullName>
    </submittedName>
</protein>
<dbReference type="EMBL" id="UINC01219069">
    <property type="protein sequence ID" value="SVE46368.1"/>
    <property type="molecule type" value="Genomic_DNA"/>
</dbReference>
<dbReference type="AlphaFoldDB" id="A0A383DRA6"/>
<sequence length="171" mass="19176">MRKSVAVFGTLFNNISVIRKDGSGGILNQIKVPLAYGPKQKFLARIDQETMDDASMALKLPRMGFEITSLEVDLNKKENKLNKITAAHATDSYKRQSIRAQTPYNIGMQLSILAKNQDDGLQILEQIVPYFQPDYSVTIKPIDGWSDYKQDVPIILNSVAIEDSYDGDFTT</sequence>
<gene>
    <name evidence="1" type="ORF">METZ01_LOCUS499222</name>
</gene>
<dbReference type="InterPro" id="IPR038553">
    <property type="entry name" value="T4-gp15_tss_sf"/>
</dbReference>
<reference evidence="1" key="1">
    <citation type="submission" date="2018-05" db="EMBL/GenBank/DDBJ databases">
        <authorList>
            <person name="Lanie J.A."/>
            <person name="Ng W.-L."/>
            <person name="Kazmierczak K.M."/>
            <person name="Andrzejewski T.M."/>
            <person name="Davidsen T.M."/>
            <person name="Wayne K.J."/>
            <person name="Tettelin H."/>
            <person name="Glass J.I."/>
            <person name="Rusch D."/>
            <person name="Podicherti R."/>
            <person name="Tsui H.-C.T."/>
            <person name="Winkler M.E."/>
        </authorList>
    </citation>
    <scope>NUCLEOTIDE SEQUENCE</scope>
</reference>
<evidence type="ECO:0000313" key="1">
    <source>
        <dbReference type="EMBL" id="SVE46368.1"/>
    </source>
</evidence>
<dbReference type="Pfam" id="PF16724">
    <property type="entry name" value="T4-gp15_tss"/>
    <property type="match status" value="1"/>
</dbReference>